<evidence type="ECO:0000256" key="5">
    <source>
        <dbReference type="PIRNR" id="PIRNR000477"/>
    </source>
</evidence>
<evidence type="ECO:0000313" key="8">
    <source>
        <dbReference type="EMBL" id="TMQ65386.1"/>
    </source>
</evidence>
<dbReference type="NCBIfam" id="TIGR01697">
    <property type="entry name" value="PNPH-PUNA-XAPA"/>
    <property type="match status" value="1"/>
</dbReference>
<evidence type="ECO:0000256" key="3">
    <source>
        <dbReference type="ARBA" id="ARBA00022676"/>
    </source>
</evidence>
<dbReference type="EC" id="2.4.2.1" evidence="5"/>
<reference evidence="8 9" key="1">
    <citation type="journal article" date="2019" name="Nat. Microbiol.">
        <title>Mediterranean grassland soil C-N compound turnover is dependent on rainfall and depth, and is mediated by genomically divergent microorganisms.</title>
        <authorList>
            <person name="Diamond S."/>
            <person name="Andeer P.F."/>
            <person name="Li Z."/>
            <person name="Crits-Christoph A."/>
            <person name="Burstein D."/>
            <person name="Anantharaman K."/>
            <person name="Lane K.R."/>
            <person name="Thomas B.C."/>
            <person name="Pan C."/>
            <person name="Northen T.R."/>
            <person name="Banfield J.F."/>
        </authorList>
    </citation>
    <scope>NUCLEOTIDE SEQUENCE [LARGE SCALE GENOMIC DNA]</scope>
    <source>
        <strain evidence="8">WS_9</strain>
    </source>
</reference>
<evidence type="ECO:0000256" key="4">
    <source>
        <dbReference type="ARBA" id="ARBA00022679"/>
    </source>
</evidence>
<accession>A0A538TP21</accession>
<comment type="pathway">
    <text evidence="1 5">Purine metabolism; purine nucleoside salvage.</text>
</comment>
<evidence type="ECO:0000256" key="1">
    <source>
        <dbReference type="ARBA" id="ARBA00005058"/>
    </source>
</evidence>
<dbReference type="NCBIfam" id="NF006054">
    <property type="entry name" value="PRK08202.1"/>
    <property type="match status" value="1"/>
</dbReference>
<proteinExistence type="inferred from homology"/>
<dbReference type="UniPathway" id="UPA00606"/>
<name>A0A538TP21_UNCEI</name>
<organism evidence="8 9">
    <name type="scientific">Eiseniibacteriota bacterium</name>
    <dbReference type="NCBI Taxonomy" id="2212470"/>
    <lineage>
        <taxon>Bacteria</taxon>
        <taxon>Candidatus Eiseniibacteriota</taxon>
    </lineage>
</organism>
<dbReference type="AlphaFoldDB" id="A0A538TP21"/>
<dbReference type="InterPro" id="IPR011268">
    <property type="entry name" value="Purine_phosphorylase"/>
</dbReference>
<evidence type="ECO:0000313" key="9">
    <source>
        <dbReference type="Proteomes" id="UP000317691"/>
    </source>
</evidence>
<dbReference type="InterPro" id="IPR000845">
    <property type="entry name" value="Nucleoside_phosphorylase_d"/>
</dbReference>
<keyword evidence="3 5" id="KW-0328">Glycosyltransferase</keyword>
<dbReference type="GO" id="GO:0004731">
    <property type="term" value="F:purine-nucleoside phosphorylase activity"/>
    <property type="evidence" value="ECO:0007669"/>
    <property type="project" value="UniProtKB-EC"/>
</dbReference>
<dbReference type="Pfam" id="PF01048">
    <property type="entry name" value="PNP_UDP_1"/>
    <property type="match status" value="1"/>
</dbReference>
<dbReference type="GO" id="GO:0009116">
    <property type="term" value="P:nucleoside metabolic process"/>
    <property type="evidence" value="ECO:0007669"/>
    <property type="project" value="InterPro"/>
</dbReference>
<dbReference type="InterPro" id="IPR035994">
    <property type="entry name" value="Nucleoside_phosphorylase_sf"/>
</dbReference>
<evidence type="ECO:0000259" key="7">
    <source>
        <dbReference type="Pfam" id="PF01048"/>
    </source>
</evidence>
<sequence>MDRGGRNQGGGSVAKVGSAGVKDGTASSSDLLRTIEEARAFIAGRTSVKPEVGIILGTGLGEFASATKKPTVIPYDLIPHFPRTSVESHAGNLVIGSLGGRAAAIMSGRVHYYEGYSMRQVTFPVRVLKALGIHTLIVTNAAGGMNPLYEAGDIAVVVDHINLMGDNPLIGPNEDSLGPRFPDMSEPYDRSLIALARDVALAERIRLREGVLAGVAGPNLETRAEYRFLRWAGADLVSMSLIPEAIVAVHGGLRLVAFAVVTDLCLPDALEAVDIPRILANAAKAEPVLTRLVTKLIGQLPAPDPRA</sequence>
<feature type="compositionally biased region" description="Low complexity" evidence="6">
    <location>
        <begin position="13"/>
        <end position="22"/>
    </location>
</feature>
<evidence type="ECO:0000256" key="2">
    <source>
        <dbReference type="ARBA" id="ARBA00006751"/>
    </source>
</evidence>
<dbReference type="Proteomes" id="UP000317691">
    <property type="component" value="Unassembled WGS sequence"/>
</dbReference>
<dbReference type="PIRSF" id="PIRSF000477">
    <property type="entry name" value="PurNPase"/>
    <property type="match status" value="1"/>
</dbReference>
<dbReference type="SUPFAM" id="SSF53167">
    <property type="entry name" value="Purine and uridine phosphorylases"/>
    <property type="match status" value="1"/>
</dbReference>
<comment type="similarity">
    <text evidence="2 5">Belongs to the PNP/MTAP phosphorylase family.</text>
</comment>
<dbReference type="PANTHER" id="PTHR11904:SF9">
    <property type="entry name" value="PURINE NUCLEOSIDE PHOSPHORYLASE-RELATED"/>
    <property type="match status" value="1"/>
</dbReference>
<comment type="caution">
    <text evidence="8">The sequence shown here is derived from an EMBL/GenBank/DDBJ whole genome shotgun (WGS) entry which is preliminary data.</text>
</comment>
<feature type="region of interest" description="Disordered" evidence="6">
    <location>
        <begin position="1"/>
        <end position="26"/>
    </location>
</feature>
<dbReference type="GO" id="GO:0005737">
    <property type="term" value="C:cytoplasm"/>
    <property type="evidence" value="ECO:0007669"/>
    <property type="project" value="TreeGrafter"/>
</dbReference>
<keyword evidence="4 5" id="KW-0808">Transferase</keyword>
<comment type="function">
    <text evidence="5">The purine nucleoside phosphorylases catalyze the phosphorolytic breakdown of the N-glycosidic bond in the beta-(deoxy)ribonucleoside molecules, with the formation of the corresponding free purine bases and pentose-1-phosphate.</text>
</comment>
<evidence type="ECO:0000256" key="6">
    <source>
        <dbReference type="SAM" id="MobiDB-lite"/>
    </source>
</evidence>
<protein>
    <recommendedName>
        <fullName evidence="5">Purine nucleoside phosphorylase</fullName>
        <ecNumber evidence="5">2.4.2.1</ecNumber>
    </recommendedName>
    <alternativeName>
        <fullName evidence="5">Inosine-guanosine phosphorylase</fullName>
    </alternativeName>
</protein>
<dbReference type="PANTHER" id="PTHR11904">
    <property type="entry name" value="METHYLTHIOADENOSINE/PURINE NUCLEOSIDE PHOSPHORYLASE"/>
    <property type="match status" value="1"/>
</dbReference>
<dbReference type="Gene3D" id="3.40.50.1580">
    <property type="entry name" value="Nucleoside phosphorylase domain"/>
    <property type="match status" value="1"/>
</dbReference>
<feature type="domain" description="Nucleoside phosphorylase" evidence="7">
    <location>
        <begin position="52"/>
        <end position="297"/>
    </location>
</feature>
<dbReference type="CDD" id="cd09009">
    <property type="entry name" value="PNP-EcPNPII_like"/>
    <property type="match status" value="1"/>
</dbReference>
<gene>
    <name evidence="8" type="ORF">E6K79_04855</name>
</gene>
<dbReference type="EMBL" id="VBOZ01000013">
    <property type="protein sequence ID" value="TMQ65386.1"/>
    <property type="molecule type" value="Genomic_DNA"/>
</dbReference>
<feature type="compositionally biased region" description="Gly residues" evidence="6">
    <location>
        <begin position="1"/>
        <end position="12"/>
    </location>
</feature>